<dbReference type="EMBL" id="MK072521">
    <property type="protein sequence ID" value="AYV86943.1"/>
    <property type="molecule type" value="Genomic_DNA"/>
</dbReference>
<organism evidence="1">
    <name type="scientific">Sylvanvirus sp</name>
    <dbReference type="NCBI Taxonomy" id="2487774"/>
    <lineage>
        <taxon>Viruses</taxon>
    </lineage>
</organism>
<accession>A0A3G5AKU0</accession>
<reference evidence="1" key="1">
    <citation type="submission" date="2018-10" db="EMBL/GenBank/DDBJ databases">
        <title>Hidden diversity of soil giant viruses.</title>
        <authorList>
            <person name="Schulz F."/>
            <person name="Alteio L."/>
            <person name="Goudeau D."/>
            <person name="Ryan E.M."/>
            <person name="Malmstrom R.R."/>
            <person name="Blanchard J."/>
            <person name="Woyke T."/>
        </authorList>
    </citation>
    <scope>NUCLEOTIDE SEQUENCE</scope>
    <source>
        <strain evidence="1">SYV1</strain>
    </source>
</reference>
<protein>
    <submittedName>
        <fullName evidence="1">Uncharacterized protein</fullName>
    </submittedName>
</protein>
<sequence>MSQVDKISKKQLSISEGSKWLKESNNGDLHMVFANMLNSIFSARSLKYG</sequence>
<evidence type="ECO:0000313" key="1">
    <source>
        <dbReference type="EMBL" id="AYV86943.1"/>
    </source>
</evidence>
<name>A0A3G5AKU0_9VIRU</name>
<proteinExistence type="predicted"/>
<gene>
    <name evidence="1" type="ORF">Sylvanvirus15_5</name>
</gene>